<organism evidence="8 9">
    <name type="scientific">Natronorubrum tibetense GA33</name>
    <dbReference type="NCBI Taxonomy" id="1114856"/>
    <lineage>
        <taxon>Archaea</taxon>
        <taxon>Methanobacteriati</taxon>
        <taxon>Methanobacteriota</taxon>
        <taxon>Stenosarchaea group</taxon>
        <taxon>Halobacteria</taxon>
        <taxon>Halobacteriales</taxon>
        <taxon>Natrialbaceae</taxon>
        <taxon>Natronorubrum</taxon>
    </lineage>
</organism>
<feature type="transmembrane region" description="Helical" evidence="6">
    <location>
        <begin position="47"/>
        <end position="69"/>
    </location>
</feature>
<feature type="transmembrane region" description="Helical" evidence="6">
    <location>
        <begin position="149"/>
        <end position="168"/>
    </location>
</feature>
<evidence type="ECO:0000256" key="4">
    <source>
        <dbReference type="ARBA" id="ARBA00022989"/>
    </source>
</evidence>
<feature type="domain" description="GtrA/DPMS transmembrane" evidence="7">
    <location>
        <begin position="49"/>
        <end position="168"/>
    </location>
</feature>
<evidence type="ECO:0000256" key="5">
    <source>
        <dbReference type="ARBA" id="ARBA00023136"/>
    </source>
</evidence>
<evidence type="ECO:0000256" key="6">
    <source>
        <dbReference type="SAM" id="Phobius"/>
    </source>
</evidence>
<comment type="caution">
    <text evidence="8">The sequence shown here is derived from an EMBL/GenBank/DDBJ whole genome shotgun (WGS) entry which is preliminary data.</text>
</comment>
<evidence type="ECO:0000313" key="8">
    <source>
        <dbReference type="EMBL" id="ELY43007.1"/>
    </source>
</evidence>
<evidence type="ECO:0000256" key="1">
    <source>
        <dbReference type="ARBA" id="ARBA00004141"/>
    </source>
</evidence>
<protein>
    <submittedName>
        <fullName evidence="8">GtrA family protein</fullName>
    </submittedName>
</protein>
<reference evidence="8 9" key="1">
    <citation type="journal article" date="2014" name="PLoS Genet.">
        <title>Phylogenetically driven sequencing of extremely halophilic archaea reveals strategies for static and dynamic osmo-response.</title>
        <authorList>
            <person name="Becker E.A."/>
            <person name="Seitzer P.M."/>
            <person name="Tritt A."/>
            <person name="Larsen D."/>
            <person name="Krusor M."/>
            <person name="Yao A.I."/>
            <person name="Wu D."/>
            <person name="Madern D."/>
            <person name="Eisen J.A."/>
            <person name="Darling A.E."/>
            <person name="Facciotti M.T."/>
        </authorList>
    </citation>
    <scope>NUCLEOTIDE SEQUENCE [LARGE SCALE GENOMIC DNA]</scope>
    <source>
        <strain evidence="8 9">GA33</strain>
    </source>
</reference>
<dbReference type="eggNOG" id="arCOG02228">
    <property type="taxonomic scope" value="Archaea"/>
</dbReference>
<evidence type="ECO:0000256" key="3">
    <source>
        <dbReference type="ARBA" id="ARBA00022692"/>
    </source>
</evidence>
<comment type="similarity">
    <text evidence="2">Belongs to the GtrA family.</text>
</comment>
<dbReference type="PATRIC" id="fig|1114856.3.peg.1405"/>
<evidence type="ECO:0000259" key="7">
    <source>
        <dbReference type="Pfam" id="PF04138"/>
    </source>
</evidence>
<keyword evidence="4 6" id="KW-1133">Transmembrane helix</keyword>
<keyword evidence="5 6" id="KW-0472">Membrane</keyword>
<dbReference type="AlphaFoldDB" id="L9W112"/>
<comment type="subcellular location">
    <subcellularLocation>
        <location evidence="1">Membrane</location>
        <topology evidence="1">Multi-pass membrane protein</topology>
    </subcellularLocation>
</comment>
<dbReference type="InterPro" id="IPR007267">
    <property type="entry name" value="GtrA_DPMS_TM"/>
</dbReference>
<dbReference type="EMBL" id="AOHW01000022">
    <property type="protein sequence ID" value="ELY43007.1"/>
    <property type="molecule type" value="Genomic_DNA"/>
</dbReference>
<sequence>MPEPLNIRSHARSLETTGDRPTVRTMSGSLSEAIRTRFRALCSTARFSQFAGVGIVGAAVDNLVLVLLVELTSLGPVGAKIISWELSIVVIFAVNERWTFSEYGAMTPRALGKRFARSNAVRFAGFLVTLSVLAVLTIGFGIWYLAANLIGVAIGFFVNYTCESLYTWKVHQD</sequence>
<dbReference type="InterPro" id="IPR051401">
    <property type="entry name" value="GtrA_CellWall_Glycosyl"/>
</dbReference>
<feature type="transmembrane region" description="Helical" evidence="6">
    <location>
        <begin position="121"/>
        <end position="143"/>
    </location>
</feature>
<accession>L9W112</accession>
<gene>
    <name evidence="8" type="ORF">C496_06722</name>
</gene>
<dbReference type="Proteomes" id="UP000011599">
    <property type="component" value="Unassembled WGS sequence"/>
</dbReference>
<proteinExistence type="inferred from homology"/>
<name>L9W112_9EURY</name>
<dbReference type="GO" id="GO:0000271">
    <property type="term" value="P:polysaccharide biosynthetic process"/>
    <property type="evidence" value="ECO:0007669"/>
    <property type="project" value="InterPro"/>
</dbReference>
<keyword evidence="9" id="KW-1185">Reference proteome</keyword>
<dbReference type="STRING" id="1114856.GCA_000383975_00943"/>
<dbReference type="Pfam" id="PF04138">
    <property type="entry name" value="GtrA_DPMS_TM"/>
    <property type="match status" value="1"/>
</dbReference>
<keyword evidence="3 6" id="KW-0812">Transmembrane</keyword>
<evidence type="ECO:0000313" key="9">
    <source>
        <dbReference type="Proteomes" id="UP000011599"/>
    </source>
</evidence>
<dbReference type="PANTHER" id="PTHR38459:SF1">
    <property type="entry name" value="PROPHAGE BACTOPRENOL-LINKED GLUCOSE TRANSLOCASE HOMOLOG"/>
    <property type="match status" value="1"/>
</dbReference>
<dbReference type="GO" id="GO:0005886">
    <property type="term" value="C:plasma membrane"/>
    <property type="evidence" value="ECO:0007669"/>
    <property type="project" value="TreeGrafter"/>
</dbReference>
<dbReference type="PANTHER" id="PTHR38459">
    <property type="entry name" value="PROPHAGE BACTOPRENOL-LINKED GLUCOSE TRANSLOCASE HOMOLOG"/>
    <property type="match status" value="1"/>
</dbReference>
<evidence type="ECO:0000256" key="2">
    <source>
        <dbReference type="ARBA" id="ARBA00009399"/>
    </source>
</evidence>
<feature type="transmembrane region" description="Helical" evidence="6">
    <location>
        <begin position="81"/>
        <end position="100"/>
    </location>
</feature>